<evidence type="ECO:0000313" key="2">
    <source>
        <dbReference type="Proteomes" id="UP000323608"/>
    </source>
</evidence>
<dbReference type="Proteomes" id="UP000323608">
    <property type="component" value="Unassembled WGS sequence"/>
</dbReference>
<comment type="caution">
    <text evidence="1">The sequence shown here is derived from an EMBL/GenBank/DDBJ whole genome shotgun (WGS) entry which is preliminary data.</text>
</comment>
<dbReference type="EMBL" id="VNIP01000003">
    <property type="protein sequence ID" value="KAA1184763.1"/>
    <property type="molecule type" value="Genomic_DNA"/>
</dbReference>
<accession>A0A5B0WCX4</accession>
<organism evidence="1 2">
    <name type="scientific">Rhizobium tropici</name>
    <dbReference type="NCBI Taxonomy" id="398"/>
    <lineage>
        <taxon>Bacteria</taxon>
        <taxon>Pseudomonadati</taxon>
        <taxon>Pseudomonadota</taxon>
        <taxon>Alphaproteobacteria</taxon>
        <taxon>Hyphomicrobiales</taxon>
        <taxon>Rhizobiaceae</taxon>
        <taxon>Rhizobium/Agrobacterium group</taxon>
        <taxon>Rhizobium</taxon>
    </lineage>
</organism>
<proteinExistence type="predicted"/>
<gene>
    <name evidence="1" type="ORF">FP026_05180</name>
</gene>
<protein>
    <submittedName>
        <fullName evidence="1">Uncharacterized protein</fullName>
    </submittedName>
</protein>
<name>A0A5B0WCX4_RHITR</name>
<reference evidence="1 2" key="1">
    <citation type="submission" date="2019-07" db="EMBL/GenBank/DDBJ databases">
        <title>The Draft Genome Sequence of Rhizobium tropici SARCC-755 Associated with Superior Nodulation on Pigeonpea (Cajanus cajan (L.) Millsp.).</title>
        <authorList>
            <person name="Bopape F.L."/>
            <person name="Hassen A.I."/>
            <person name="Swanevelder Z.H."/>
            <person name="Gwata E.T."/>
        </authorList>
    </citation>
    <scope>NUCLEOTIDE SEQUENCE [LARGE SCALE GENOMIC DNA]</scope>
    <source>
        <strain evidence="1 2">SARCC-755</strain>
    </source>
</reference>
<sequence>MHERPLHALELQRGNLVARGRFDRLELAGTRGKVFHECLLQKCSSVFASLRTAKSSILLSRLAFRTENRWALFLEMLWMLPA</sequence>
<evidence type="ECO:0000313" key="1">
    <source>
        <dbReference type="EMBL" id="KAA1184763.1"/>
    </source>
</evidence>
<dbReference type="AlphaFoldDB" id="A0A5B0WCX4"/>